<evidence type="ECO:0000313" key="2">
    <source>
        <dbReference type="EMBL" id="EGC36507.1"/>
    </source>
</evidence>
<dbReference type="GO" id="GO:0003700">
    <property type="term" value="F:DNA-binding transcription factor activity"/>
    <property type="evidence" value="ECO:0000318"/>
    <property type="project" value="GO_Central"/>
</dbReference>
<feature type="compositionally biased region" description="Low complexity" evidence="1">
    <location>
        <begin position="54"/>
        <end position="65"/>
    </location>
</feature>
<dbReference type="eggNOG" id="ENOG502SWV6">
    <property type="taxonomic scope" value="Eukaryota"/>
</dbReference>
<dbReference type="EMBL" id="GL871024">
    <property type="protein sequence ID" value="EGC36507.1"/>
    <property type="molecule type" value="Genomic_DNA"/>
</dbReference>
<proteinExistence type="predicted"/>
<dbReference type="OrthoDB" id="10673678at2759"/>
<dbReference type="FunCoup" id="F0ZHR3">
    <property type="interactions" value="398"/>
</dbReference>
<dbReference type="AlphaFoldDB" id="F0ZHR3"/>
<sequence>MLCPKYRVNNILCSKVNFNGLCKSLAYTSPLHFSNRNYYNTDNKNNDNNENDNNDSNNSICNNSNNKKKNNINNNHFKKHHQNNYFSSTNKYGSDYFNYSNKVKLNKESEVLPGLKLSDIDLTSSNVMDVSSGFLFKFRYYLPITSPKIVLNSKYKKYAVLIKDNHSFDDILAIAQKDNIEISNDFYNTMFYIYILKLEEIQNLQLNIDDNIDNTTNTNSNNKELINKIIIALKRIYLSNYRPNQLSILLNILSFAKRKDDQADSDLVEFCEDICVKVDLIRNLFTLESLQILLQTLYNRQKFRTVCTVYQSFKNYFPLLNENEVWHSGIIIQSMELTKRPIEEIEQLFEDSGLQLTQYTQVHFNTLALSYLRSTKIAEFFSVLQTLYLAHLPINETLPNRGLQFLIDNELHDFAVKVYPLLRNIFIIERSELSTSQRERLKELVSLSENGKLLLINPSYNNPNSPQYIFSEKYISTIDFESDDTNFSFLGVQIPVKTKPLDHFKEILETKNIKATDTLVLELSKKLESAKNDKEDH</sequence>
<accession>F0ZHR3</accession>
<feature type="compositionally biased region" description="Basic residues" evidence="1">
    <location>
        <begin position="66"/>
        <end position="80"/>
    </location>
</feature>
<feature type="region of interest" description="Disordered" evidence="1">
    <location>
        <begin position="39"/>
        <end position="80"/>
    </location>
</feature>
<dbReference type="Proteomes" id="UP000001064">
    <property type="component" value="Unassembled WGS sequence"/>
</dbReference>
<dbReference type="InParanoid" id="F0ZHR3"/>
<dbReference type="GeneID" id="10500444"/>
<evidence type="ECO:0000256" key="1">
    <source>
        <dbReference type="SAM" id="MobiDB-lite"/>
    </source>
</evidence>
<protein>
    <submittedName>
        <fullName evidence="2">Uncharacterized protein</fullName>
    </submittedName>
</protein>
<name>F0ZHR3_DICPU</name>
<dbReference type="VEuPathDB" id="AmoebaDB:DICPUDRAFT_77822"/>
<gene>
    <name evidence="2" type="ORF">DICPUDRAFT_77822</name>
</gene>
<dbReference type="GO" id="GO:0045893">
    <property type="term" value="P:positive regulation of DNA-templated transcription"/>
    <property type="evidence" value="ECO:0000318"/>
    <property type="project" value="GO_Central"/>
</dbReference>
<dbReference type="GO" id="GO:0043565">
    <property type="term" value="F:sequence-specific DNA binding"/>
    <property type="evidence" value="ECO:0000318"/>
    <property type="project" value="GO_Central"/>
</dbReference>
<dbReference type="GO" id="GO:0005634">
    <property type="term" value="C:nucleus"/>
    <property type="evidence" value="ECO:0000318"/>
    <property type="project" value="GO_Central"/>
</dbReference>
<keyword evidence="3" id="KW-1185">Reference proteome</keyword>
<feature type="compositionally biased region" description="Low complexity" evidence="1">
    <location>
        <begin position="39"/>
        <end position="48"/>
    </location>
</feature>
<dbReference type="RefSeq" id="XP_003286952.1">
    <property type="nucleotide sequence ID" value="XM_003286904.1"/>
</dbReference>
<dbReference type="GO" id="GO:0016540">
    <property type="term" value="P:protein autoprocessing"/>
    <property type="evidence" value="ECO:0000318"/>
    <property type="project" value="GO_Central"/>
</dbReference>
<dbReference type="KEGG" id="dpp:DICPUDRAFT_77822"/>
<dbReference type="OMA" id="NENEVWH"/>
<organism evidence="2 3">
    <name type="scientific">Dictyostelium purpureum</name>
    <name type="common">Slime mold</name>
    <dbReference type="NCBI Taxonomy" id="5786"/>
    <lineage>
        <taxon>Eukaryota</taxon>
        <taxon>Amoebozoa</taxon>
        <taxon>Evosea</taxon>
        <taxon>Eumycetozoa</taxon>
        <taxon>Dictyostelia</taxon>
        <taxon>Dictyosteliales</taxon>
        <taxon>Dictyosteliaceae</taxon>
        <taxon>Dictyostelium</taxon>
    </lineage>
</organism>
<reference evidence="3" key="1">
    <citation type="journal article" date="2011" name="Genome Biol.">
        <title>Comparative genomics of the social amoebae Dictyostelium discoideum and Dictyostelium purpureum.</title>
        <authorList>
            <consortium name="US DOE Joint Genome Institute (JGI-PGF)"/>
            <person name="Sucgang R."/>
            <person name="Kuo A."/>
            <person name="Tian X."/>
            <person name="Salerno W."/>
            <person name="Parikh A."/>
            <person name="Feasley C.L."/>
            <person name="Dalin E."/>
            <person name="Tu H."/>
            <person name="Huang E."/>
            <person name="Barry K."/>
            <person name="Lindquist E."/>
            <person name="Shapiro H."/>
            <person name="Bruce D."/>
            <person name="Schmutz J."/>
            <person name="Salamov A."/>
            <person name="Fey P."/>
            <person name="Gaudet P."/>
            <person name="Anjard C."/>
            <person name="Babu M.M."/>
            <person name="Basu S."/>
            <person name="Bushmanova Y."/>
            <person name="van der Wel H."/>
            <person name="Katoh-Kurasawa M."/>
            <person name="Dinh C."/>
            <person name="Coutinho P.M."/>
            <person name="Saito T."/>
            <person name="Elias M."/>
            <person name="Schaap P."/>
            <person name="Kay R.R."/>
            <person name="Henrissat B."/>
            <person name="Eichinger L."/>
            <person name="Rivero F."/>
            <person name="Putnam N.H."/>
            <person name="West C.M."/>
            <person name="Loomis W.F."/>
            <person name="Chisholm R.L."/>
            <person name="Shaulsky G."/>
            <person name="Strassmann J.E."/>
            <person name="Queller D.C."/>
            <person name="Kuspa A."/>
            <person name="Grigoriev I.V."/>
        </authorList>
    </citation>
    <scope>NUCLEOTIDE SEQUENCE [LARGE SCALE GENOMIC DNA]</scope>
    <source>
        <strain evidence="3">QSDP1</strain>
    </source>
</reference>
<dbReference type="GO" id="GO:0005789">
    <property type="term" value="C:endoplasmic reticulum membrane"/>
    <property type="evidence" value="ECO:0000318"/>
    <property type="project" value="GO_Central"/>
</dbReference>
<evidence type="ECO:0000313" key="3">
    <source>
        <dbReference type="Proteomes" id="UP000001064"/>
    </source>
</evidence>